<evidence type="ECO:0000256" key="4">
    <source>
        <dbReference type="ARBA" id="ARBA00023136"/>
    </source>
</evidence>
<sequence>MPTPDAAAADAGLPSSSSSSSPRAGTRDLGTEQQQRQRQAKSPHNFNGRYVHDDLAHVHPRPIEDPDYERSCGLAPDAALSAEEADLEKAGEVLWVDFDPHGDSADPFQWSTRKKWYNTAMACFFTVEVGSAASTYVEGIAEMERELGVEKHVVSLLGVSLYALGFSLPPLVLAPFSEALGRKTIYITTYIVWAVLFLGVGFAQNIETVLILRFLQGAFGSTGSTMVGGTISDIFRTPDRGVPMALFAIGGIAGTGIGPVWAGWIAQYLSWRWIQWISAAQAGAFFVAFALTIEESRGSVILTRRAAKLRKETGDQRYRARAEEERASMATLIKTSLTRPLWILVSEPIVTSFSIWIALAWGFMYGLLESIGLIAELHNFSPGQTGLLFLTLVVASLIGLITNFYQEALYRKYYPTKGPEARLFAACAGAVLFPIGGFIYAWTSYPDVSIAGPIIGIIVLMTGVYHIYLAVFSYLSDAYLIYASSALAAQSFARNVFGFAFPLFITQMYKNLGYPWASTLLSLLGVALGIVPFVLYRYGHAIRARSVLSQQLQRQEEARLAAVAVATGTATAGPGKSEA</sequence>
<dbReference type="AlphaFoldDB" id="A0AAN6JL10"/>
<feature type="transmembrane region" description="Helical" evidence="6">
    <location>
        <begin position="423"/>
        <end position="442"/>
    </location>
</feature>
<keyword evidence="2 6" id="KW-0812">Transmembrane</keyword>
<dbReference type="PANTHER" id="PTHR23502">
    <property type="entry name" value="MAJOR FACILITATOR SUPERFAMILY"/>
    <property type="match status" value="1"/>
</dbReference>
<evidence type="ECO:0000259" key="7">
    <source>
        <dbReference type="PROSITE" id="PS50850"/>
    </source>
</evidence>
<name>A0AAN6JL10_9BASI</name>
<proteinExistence type="predicted"/>
<feature type="transmembrane region" description="Helical" evidence="6">
    <location>
        <begin position="210"/>
        <end position="232"/>
    </location>
</feature>
<dbReference type="InterPro" id="IPR011701">
    <property type="entry name" value="MFS"/>
</dbReference>
<feature type="compositionally biased region" description="Low complexity" evidence="5">
    <location>
        <begin position="1"/>
        <end position="24"/>
    </location>
</feature>
<dbReference type="PROSITE" id="PS00216">
    <property type="entry name" value="SUGAR_TRANSPORT_1"/>
    <property type="match status" value="1"/>
</dbReference>
<protein>
    <recommendedName>
        <fullName evidence="7">Major facilitator superfamily (MFS) profile domain-containing protein</fullName>
    </recommendedName>
</protein>
<dbReference type="GO" id="GO:0140115">
    <property type="term" value="P:export across plasma membrane"/>
    <property type="evidence" value="ECO:0007669"/>
    <property type="project" value="UniProtKB-ARBA"/>
</dbReference>
<feature type="transmembrane region" description="Helical" evidence="6">
    <location>
        <begin position="244"/>
        <end position="267"/>
    </location>
</feature>
<gene>
    <name evidence="8" type="ORF">OC842_002541</name>
</gene>
<dbReference type="InterPro" id="IPR020846">
    <property type="entry name" value="MFS_dom"/>
</dbReference>
<dbReference type="GO" id="GO:0005886">
    <property type="term" value="C:plasma membrane"/>
    <property type="evidence" value="ECO:0007669"/>
    <property type="project" value="TreeGrafter"/>
</dbReference>
<dbReference type="FunFam" id="1.20.1250.20:FF:000082">
    <property type="entry name" value="MFS multidrug transporter, putative"/>
    <property type="match status" value="1"/>
</dbReference>
<feature type="domain" description="Major facilitator superfamily (MFS) profile" evidence="7">
    <location>
        <begin position="118"/>
        <end position="540"/>
    </location>
</feature>
<dbReference type="GO" id="GO:0022857">
    <property type="term" value="F:transmembrane transporter activity"/>
    <property type="evidence" value="ECO:0007669"/>
    <property type="project" value="InterPro"/>
</dbReference>
<reference evidence="8" key="1">
    <citation type="journal article" date="2023" name="PhytoFront">
        <title>Draft Genome Resources of Seven Strains of Tilletia horrida, Causal Agent of Kernel Smut of Rice.</title>
        <authorList>
            <person name="Khanal S."/>
            <person name="Antony Babu S."/>
            <person name="Zhou X.G."/>
        </authorList>
    </citation>
    <scope>NUCLEOTIDE SEQUENCE</scope>
    <source>
        <strain evidence="8">TX3</strain>
    </source>
</reference>
<feature type="region of interest" description="Disordered" evidence="5">
    <location>
        <begin position="1"/>
        <end position="49"/>
    </location>
</feature>
<feature type="compositionally biased region" description="Polar residues" evidence="5">
    <location>
        <begin position="31"/>
        <end position="45"/>
    </location>
</feature>
<dbReference type="InterPro" id="IPR036259">
    <property type="entry name" value="MFS_trans_sf"/>
</dbReference>
<keyword evidence="9" id="KW-1185">Reference proteome</keyword>
<evidence type="ECO:0000256" key="5">
    <source>
        <dbReference type="SAM" id="MobiDB-lite"/>
    </source>
</evidence>
<evidence type="ECO:0000256" key="6">
    <source>
        <dbReference type="SAM" id="Phobius"/>
    </source>
</evidence>
<evidence type="ECO:0000256" key="3">
    <source>
        <dbReference type="ARBA" id="ARBA00022989"/>
    </source>
</evidence>
<dbReference type="InterPro" id="IPR005829">
    <property type="entry name" value="Sugar_transporter_CS"/>
</dbReference>
<feature type="transmembrane region" description="Helical" evidence="6">
    <location>
        <begin position="479"/>
        <end position="504"/>
    </location>
</feature>
<dbReference type="Gene3D" id="1.20.1250.20">
    <property type="entry name" value="MFS general substrate transporter like domains"/>
    <property type="match status" value="1"/>
</dbReference>
<accession>A0AAN6JL10</accession>
<dbReference type="CDD" id="cd17323">
    <property type="entry name" value="MFS_Tpo1_MDR_like"/>
    <property type="match status" value="1"/>
</dbReference>
<comment type="caution">
    <text evidence="8">The sequence shown here is derived from an EMBL/GenBank/DDBJ whole genome shotgun (WGS) entry which is preliminary data.</text>
</comment>
<dbReference type="Pfam" id="PF07690">
    <property type="entry name" value="MFS_1"/>
    <property type="match status" value="1"/>
</dbReference>
<feature type="transmembrane region" description="Helical" evidence="6">
    <location>
        <begin position="341"/>
        <end position="364"/>
    </location>
</feature>
<evidence type="ECO:0000256" key="2">
    <source>
        <dbReference type="ARBA" id="ARBA00022692"/>
    </source>
</evidence>
<keyword evidence="4 6" id="KW-0472">Membrane</keyword>
<dbReference type="EMBL" id="JAPDMQ010000110">
    <property type="protein sequence ID" value="KAK0534759.1"/>
    <property type="molecule type" value="Genomic_DNA"/>
</dbReference>
<evidence type="ECO:0000313" key="8">
    <source>
        <dbReference type="EMBL" id="KAK0534759.1"/>
    </source>
</evidence>
<feature type="transmembrane region" description="Helical" evidence="6">
    <location>
        <begin position="516"/>
        <end position="536"/>
    </location>
</feature>
<feature type="transmembrane region" description="Helical" evidence="6">
    <location>
        <begin position="185"/>
        <end position="204"/>
    </location>
</feature>
<keyword evidence="3 6" id="KW-1133">Transmembrane helix</keyword>
<dbReference type="PANTHER" id="PTHR23502:SF134">
    <property type="entry name" value="MAJOR FACILITATOR SUPERFAMILY (MFS) PROFILE DOMAIN-CONTAINING PROTEIN-RELATED"/>
    <property type="match status" value="1"/>
</dbReference>
<dbReference type="Proteomes" id="UP001176521">
    <property type="component" value="Unassembled WGS sequence"/>
</dbReference>
<comment type="subcellular location">
    <subcellularLocation>
        <location evidence="1">Membrane</location>
        <topology evidence="1">Multi-pass membrane protein</topology>
    </subcellularLocation>
</comment>
<evidence type="ECO:0000313" key="9">
    <source>
        <dbReference type="Proteomes" id="UP001176521"/>
    </source>
</evidence>
<dbReference type="SUPFAM" id="SSF103473">
    <property type="entry name" value="MFS general substrate transporter"/>
    <property type="match status" value="1"/>
</dbReference>
<feature type="transmembrane region" description="Helical" evidence="6">
    <location>
        <begin position="153"/>
        <end position="173"/>
    </location>
</feature>
<feature type="transmembrane region" description="Helical" evidence="6">
    <location>
        <begin position="384"/>
        <end position="402"/>
    </location>
</feature>
<organism evidence="8 9">
    <name type="scientific">Tilletia horrida</name>
    <dbReference type="NCBI Taxonomy" id="155126"/>
    <lineage>
        <taxon>Eukaryota</taxon>
        <taxon>Fungi</taxon>
        <taxon>Dikarya</taxon>
        <taxon>Basidiomycota</taxon>
        <taxon>Ustilaginomycotina</taxon>
        <taxon>Exobasidiomycetes</taxon>
        <taxon>Tilletiales</taxon>
        <taxon>Tilletiaceae</taxon>
        <taxon>Tilletia</taxon>
    </lineage>
</organism>
<dbReference type="PROSITE" id="PS50850">
    <property type="entry name" value="MFS"/>
    <property type="match status" value="1"/>
</dbReference>
<dbReference type="GO" id="GO:0042908">
    <property type="term" value="P:xenobiotic transport"/>
    <property type="evidence" value="ECO:0007669"/>
    <property type="project" value="UniProtKB-ARBA"/>
</dbReference>
<evidence type="ECO:0000256" key="1">
    <source>
        <dbReference type="ARBA" id="ARBA00004141"/>
    </source>
</evidence>
<feature type="transmembrane region" description="Helical" evidence="6">
    <location>
        <begin position="448"/>
        <end position="472"/>
    </location>
</feature>